<proteinExistence type="predicted"/>
<organism evidence="1 2">
    <name type="scientific">Ameiurus melas</name>
    <name type="common">Black bullhead</name>
    <name type="synonym">Silurus melas</name>
    <dbReference type="NCBI Taxonomy" id="219545"/>
    <lineage>
        <taxon>Eukaryota</taxon>
        <taxon>Metazoa</taxon>
        <taxon>Chordata</taxon>
        <taxon>Craniata</taxon>
        <taxon>Vertebrata</taxon>
        <taxon>Euteleostomi</taxon>
        <taxon>Actinopterygii</taxon>
        <taxon>Neopterygii</taxon>
        <taxon>Teleostei</taxon>
        <taxon>Ostariophysi</taxon>
        <taxon>Siluriformes</taxon>
        <taxon>Ictaluridae</taxon>
        <taxon>Ameiurus</taxon>
    </lineage>
</organism>
<gene>
    <name evidence="1" type="ORF">AMELA_G00018400</name>
</gene>
<keyword evidence="2" id="KW-1185">Reference proteome</keyword>
<evidence type="ECO:0000313" key="1">
    <source>
        <dbReference type="EMBL" id="KAF4092222.1"/>
    </source>
</evidence>
<reference evidence="1 2" key="1">
    <citation type="submission" date="2020-02" db="EMBL/GenBank/DDBJ databases">
        <title>A chromosome-scale genome assembly of the black bullhead catfish (Ameiurus melas).</title>
        <authorList>
            <person name="Wen M."/>
            <person name="Zham M."/>
            <person name="Cabau C."/>
            <person name="Klopp C."/>
            <person name="Donnadieu C."/>
            <person name="Roques C."/>
            <person name="Bouchez O."/>
            <person name="Lampietro C."/>
            <person name="Jouanno E."/>
            <person name="Herpin A."/>
            <person name="Louis A."/>
            <person name="Berthelot C."/>
            <person name="Parey E."/>
            <person name="Roest-Crollius H."/>
            <person name="Braasch I."/>
            <person name="Postlethwait J."/>
            <person name="Robinson-Rechavi M."/>
            <person name="Echchiki A."/>
            <person name="Begum T."/>
            <person name="Montfort J."/>
            <person name="Schartl M."/>
            <person name="Bobe J."/>
            <person name="Guiguen Y."/>
        </authorList>
    </citation>
    <scope>NUCLEOTIDE SEQUENCE [LARGE SCALE GENOMIC DNA]</scope>
    <source>
        <strain evidence="1">M_S1</strain>
        <tissue evidence="1">Blood</tissue>
    </source>
</reference>
<dbReference type="Proteomes" id="UP000593565">
    <property type="component" value="Unassembled WGS sequence"/>
</dbReference>
<dbReference type="AlphaFoldDB" id="A0A7J6BB16"/>
<name>A0A7J6BB16_AMEME</name>
<feature type="non-terminal residue" evidence="1">
    <location>
        <position position="74"/>
    </location>
</feature>
<sequence>MMRGELLQLWRTFIKTGIRGLLAGSVTEKRGGPSHRTEDDENVSTESQVGLQCIHLIYVYVYCIYELNYNTNYA</sequence>
<accession>A0A7J6BB16</accession>
<protein>
    <submittedName>
        <fullName evidence="1">Uncharacterized protein</fullName>
    </submittedName>
</protein>
<dbReference type="EMBL" id="JAAGNN010000002">
    <property type="protein sequence ID" value="KAF4092222.1"/>
    <property type="molecule type" value="Genomic_DNA"/>
</dbReference>
<evidence type="ECO:0000313" key="2">
    <source>
        <dbReference type="Proteomes" id="UP000593565"/>
    </source>
</evidence>
<comment type="caution">
    <text evidence="1">The sequence shown here is derived from an EMBL/GenBank/DDBJ whole genome shotgun (WGS) entry which is preliminary data.</text>
</comment>